<evidence type="ECO:0000313" key="3">
    <source>
        <dbReference type="Proteomes" id="UP001152300"/>
    </source>
</evidence>
<dbReference type="EMBL" id="JAPEIS010000001">
    <property type="protein sequence ID" value="KAJ8071458.1"/>
    <property type="molecule type" value="Genomic_DNA"/>
</dbReference>
<feature type="region of interest" description="Disordered" evidence="1">
    <location>
        <begin position="1"/>
        <end position="60"/>
    </location>
</feature>
<keyword evidence="3" id="KW-1185">Reference proteome</keyword>
<feature type="compositionally biased region" description="Polar residues" evidence="1">
    <location>
        <begin position="1"/>
        <end position="11"/>
    </location>
</feature>
<evidence type="ECO:0000313" key="2">
    <source>
        <dbReference type="EMBL" id="KAJ8071458.1"/>
    </source>
</evidence>
<reference evidence="2" key="1">
    <citation type="submission" date="2022-11" db="EMBL/GenBank/DDBJ databases">
        <title>Genome Resource of Sclerotinia nivalis Strain SnTB1, a Plant Pathogen Isolated from American Ginseng.</title>
        <authorList>
            <person name="Fan S."/>
        </authorList>
    </citation>
    <scope>NUCLEOTIDE SEQUENCE</scope>
    <source>
        <strain evidence="2">SnTB1</strain>
    </source>
</reference>
<proteinExistence type="predicted"/>
<evidence type="ECO:0000256" key="1">
    <source>
        <dbReference type="SAM" id="MobiDB-lite"/>
    </source>
</evidence>
<comment type="caution">
    <text evidence="2">The sequence shown here is derived from an EMBL/GenBank/DDBJ whole genome shotgun (WGS) entry which is preliminary data.</text>
</comment>
<name>A0A9X0B0P5_9HELO</name>
<sequence>MALTTTETILNYPNGHRDTHNDKVQKKSDKESRESVKSNGTSSWDIFQRDEGAKGIKPKNSNLIDLVDISTLVPEYPRRPKRKPVMQKRAADEIQHHPLPHSASTHNLVQVLEVEVSKREQEKEVEATKYLDLYSQIPRTPRHSRRCGQVWDRVETGNSFLAMKFLKDSL</sequence>
<organism evidence="2 3">
    <name type="scientific">Sclerotinia nivalis</name>
    <dbReference type="NCBI Taxonomy" id="352851"/>
    <lineage>
        <taxon>Eukaryota</taxon>
        <taxon>Fungi</taxon>
        <taxon>Dikarya</taxon>
        <taxon>Ascomycota</taxon>
        <taxon>Pezizomycotina</taxon>
        <taxon>Leotiomycetes</taxon>
        <taxon>Helotiales</taxon>
        <taxon>Sclerotiniaceae</taxon>
        <taxon>Sclerotinia</taxon>
    </lineage>
</organism>
<protein>
    <submittedName>
        <fullName evidence="2">Uncharacterized protein</fullName>
    </submittedName>
</protein>
<dbReference type="Proteomes" id="UP001152300">
    <property type="component" value="Unassembled WGS sequence"/>
</dbReference>
<dbReference type="OrthoDB" id="3562613at2759"/>
<accession>A0A9X0B0P5</accession>
<dbReference type="AlphaFoldDB" id="A0A9X0B0P5"/>
<feature type="compositionally biased region" description="Basic and acidic residues" evidence="1">
    <location>
        <begin position="15"/>
        <end position="36"/>
    </location>
</feature>
<gene>
    <name evidence="2" type="ORF">OCU04_001778</name>
</gene>